<dbReference type="GO" id="GO:0003677">
    <property type="term" value="F:DNA binding"/>
    <property type="evidence" value="ECO:0007669"/>
    <property type="project" value="UniProtKB-KW"/>
</dbReference>
<evidence type="ECO:0000259" key="4">
    <source>
        <dbReference type="PROSITE" id="PS50949"/>
    </source>
</evidence>
<reference evidence="5 6" key="2">
    <citation type="journal article" date="1999" name="Proc. Natl. Acad. Sci. U.S.A.">
        <title>Evolutionary relationships among diverse bacteriophages and prophages: all the world's a phage.</title>
        <authorList>
            <person name="Hendrix R.W."/>
            <person name="Smith M.C.M."/>
            <person name="Burns N."/>
            <person name="Ford M.E."/>
            <person name="Hatfull G.F."/>
        </authorList>
    </citation>
    <scope>NUCLEOTIDE SEQUENCE [LARGE SCALE GENOMIC DNA]</scope>
    <source>
        <strain evidence="5 6">Norwich stock</strain>
    </source>
</reference>
<evidence type="ECO:0000313" key="5">
    <source>
        <dbReference type="EMBL" id="CAA07150.2"/>
    </source>
</evidence>
<dbReference type="InterPro" id="IPR036390">
    <property type="entry name" value="WH_DNA-bd_sf"/>
</dbReference>
<dbReference type="Pfam" id="PF00392">
    <property type="entry name" value="GntR"/>
    <property type="match status" value="1"/>
</dbReference>
<dbReference type="PROSITE" id="PS50949">
    <property type="entry name" value="HTH_GNTR"/>
    <property type="match status" value="1"/>
</dbReference>
<dbReference type="SMART" id="SM00345">
    <property type="entry name" value="HTH_GNTR"/>
    <property type="match status" value="1"/>
</dbReference>
<evidence type="ECO:0000313" key="6">
    <source>
        <dbReference type="Proteomes" id="UP000002124"/>
    </source>
</evidence>
<evidence type="ECO:0000256" key="2">
    <source>
        <dbReference type="ARBA" id="ARBA00023125"/>
    </source>
</evidence>
<proteinExistence type="predicted"/>
<dbReference type="PANTHER" id="PTHR43537:SF5">
    <property type="entry name" value="UXU OPERON TRANSCRIPTIONAL REGULATOR"/>
    <property type="match status" value="1"/>
</dbReference>
<keyword evidence="2" id="KW-0238">DNA-binding</keyword>
<dbReference type="Gene3D" id="1.10.10.10">
    <property type="entry name" value="Winged helix-like DNA-binding domain superfamily/Winged helix DNA-binding domain"/>
    <property type="match status" value="1"/>
</dbReference>
<keyword evidence="6" id="KW-1185">Reference proteome</keyword>
<evidence type="ECO:0000256" key="1">
    <source>
        <dbReference type="ARBA" id="ARBA00023015"/>
    </source>
</evidence>
<evidence type="ECO:0000256" key="3">
    <source>
        <dbReference type="ARBA" id="ARBA00023163"/>
    </source>
</evidence>
<keyword evidence="1" id="KW-0805">Transcription regulation</keyword>
<dbReference type="PRINTS" id="PR00035">
    <property type="entry name" value="HTHGNTR"/>
</dbReference>
<dbReference type="EMBL" id="AJ006589">
    <property type="protein sequence ID" value="CAA07150.2"/>
    <property type="molecule type" value="Genomic_DNA"/>
</dbReference>
<gene>
    <name evidence="5" type="primary">26</name>
</gene>
<feature type="domain" description="HTH gntR-type" evidence="4">
    <location>
        <begin position="20"/>
        <end position="88"/>
    </location>
</feature>
<dbReference type="RefSeq" id="NP_047971.2">
    <property type="nucleotide sequence ID" value="NC_001978.3"/>
</dbReference>
<organism evidence="5 6">
    <name type="scientific">Streptomyces phage phiC31</name>
    <name type="common">Bacteriophage phi-C31</name>
    <dbReference type="NCBI Taxonomy" id="10719"/>
    <lineage>
        <taxon>Viruses</taxon>
        <taxon>Duplodnaviria</taxon>
        <taxon>Heunggongvirae</taxon>
        <taxon>Uroviricota</taxon>
        <taxon>Caudoviricetes</taxon>
        <taxon>Colingsworthviridae</taxon>
        <taxon>Lomovskayavirus</taxon>
    </lineage>
</organism>
<accession>Q9T219</accession>
<dbReference type="PANTHER" id="PTHR43537">
    <property type="entry name" value="TRANSCRIPTIONAL REGULATOR, GNTR FAMILY"/>
    <property type="match status" value="1"/>
</dbReference>
<dbReference type="KEGG" id="vg:2715877"/>
<dbReference type="CDD" id="cd07377">
    <property type="entry name" value="WHTH_GntR"/>
    <property type="match status" value="1"/>
</dbReference>
<protein>
    <submittedName>
        <fullName evidence="5">Gp26</fullName>
    </submittedName>
</protein>
<name>Q9T219_BPPHC</name>
<dbReference type="Proteomes" id="UP000002124">
    <property type="component" value="Segment"/>
</dbReference>
<dbReference type="InterPro" id="IPR000524">
    <property type="entry name" value="Tscrpt_reg_HTH_GntR"/>
</dbReference>
<dbReference type="SUPFAM" id="SSF46785">
    <property type="entry name" value="Winged helix' DNA-binding domain"/>
    <property type="match status" value="1"/>
</dbReference>
<dbReference type="GO" id="GO:0003700">
    <property type="term" value="F:DNA-binding transcription factor activity"/>
    <property type="evidence" value="ECO:0007669"/>
    <property type="project" value="InterPro"/>
</dbReference>
<reference evidence="5 6" key="1">
    <citation type="journal article" date="1999" name="Nucleic Acids Res.">
        <title>The complete genome sequence of the Streptomyces temperate phage straight phiC31: evolutionary relationships to other viruses.</title>
        <authorList>
            <person name="Smith M.C.M."/>
            <person name="Burns N."/>
            <person name="Wilson R.N."/>
            <person name="Gregory M.A."/>
        </authorList>
    </citation>
    <scope>NUCLEOTIDE SEQUENCE</scope>
    <source>
        <strain evidence="5 6">Norwich stock</strain>
    </source>
</reference>
<dbReference type="GeneID" id="2715877"/>
<organismHost>
    <name type="scientific">Streptomyces coelicolor</name>
    <dbReference type="NCBI Taxonomy" id="1902"/>
</organismHost>
<dbReference type="InterPro" id="IPR036388">
    <property type="entry name" value="WH-like_DNA-bd_sf"/>
</dbReference>
<sequence length="174" mass="18835">MPAPAQIFTQRDRLTLGAMGPKTQAAYVIISGWIATGRYGPGDKLPSERAMCEDLGIGRTALRQVLAKLVAEGILEVHQRSAYRVPSGMRISWVIEDHGANEATAPTIDSAAEALTAGVRSAYADEDTTTLAHILFNVVGPLRMKLVTDGRFEVERGRTWEAREGGIFVTLSPN</sequence>
<dbReference type="OrthoDB" id="40751at10239"/>
<keyword evidence="3" id="KW-0804">Transcription</keyword>